<comment type="caution">
    <text evidence="3">The sequence shown here is derived from an EMBL/GenBank/DDBJ whole genome shotgun (WGS) entry which is preliminary data.</text>
</comment>
<sequence length="133" mass="14944">MANTGIRNDSDENFSDDESVPLTQDIYGGSTRTVPETKGWDVFRDPPNKEASGSMANQKCLEVSVKVTKVLAYILTFIIVLASAVIAKGTLLFMTSQLKPRKIVTFCNKELGKDKPLRQEKLFPIYLFKFLHQ</sequence>
<proteinExistence type="predicted"/>
<gene>
    <name evidence="3" type="ORF">QE152_g1093</name>
</gene>
<dbReference type="AlphaFoldDB" id="A0AAW1NCB9"/>
<feature type="compositionally biased region" description="Basic and acidic residues" evidence="1">
    <location>
        <begin position="38"/>
        <end position="48"/>
    </location>
</feature>
<organism evidence="3 4">
    <name type="scientific">Popillia japonica</name>
    <name type="common">Japanese beetle</name>
    <dbReference type="NCBI Taxonomy" id="7064"/>
    <lineage>
        <taxon>Eukaryota</taxon>
        <taxon>Metazoa</taxon>
        <taxon>Ecdysozoa</taxon>
        <taxon>Arthropoda</taxon>
        <taxon>Hexapoda</taxon>
        <taxon>Insecta</taxon>
        <taxon>Pterygota</taxon>
        <taxon>Neoptera</taxon>
        <taxon>Endopterygota</taxon>
        <taxon>Coleoptera</taxon>
        <taxon>Polyphaga</taxon>
        <taxon>Scarabaeiformia</taxon>
        <taxon>Scarabaeidae</taxon>
        <taxon>Rutelinae</taxon>
        <taxon>Popillia</taxon>
    </lineage>
</organism>
<keyword evidence="2" id="KW-1133">Transmembrane helix</keyword>
<evidence type="ECO:0000256" key="2">
    <source>
        <dbReference type="SAM" id="Phobius"/>
    </source>
</evidence>
<evidence type="ECO:0000313" key="4">
    <source>
        <dbReference type="Proteomes" id="UP001458880"/>
    </source>
</evidence>
<accession>A0AAW1NCB9</accession>
<dbReference type="EMBL" id="JASPKY010000006">
    <property type="protein sequence ID" value="KAK9754652.1"/>
    <property type="molecule type" value="Genomic_DNA"/>
</dbReference>
<dbReference type="Proteomes" id="UP001458880">
    <property type="component" value="Unassembled WGS sequence"/>
</dbReference>
<reference evidence="3 4" key="1">
    <citation type="journal article" date="2024" name="BMC Genomics">
        <title>De novo assembly and annotation of Popillia japonica's genome with initial clues to its potential as an invasive pest.</title>
        <authorList>
            <person name="Cucini C."/>
            <person name="Boschi S."/>
            <person name="Funari R."/>
            <person name="Cardaioli E."/>
            <person name="Iannotti N."/>
            <person name="Marturano G."/>
            <person name="Paoli F."/>
            <person name="Bruttini M."/>
            <person name="Carapelli A."/>
            <person name="Frati F."/>
            <person name="Nardi F."/>
        </authorList>
    </citation>
    <scope>NUCLEOTIDE SEQUENCE [LARGE SCALE GENOMIC DNA]</scope>
    <source>
        <strain evidence="3">DMR45628</strain>
    </source>
</reference>
<evidence type="ECO:0000313" key="3">
    <source>
        <dbReference type="EMBL" id="KAK9754652.1"/>
    </source>
</evidence>
<protein>
    <submittedName>
        <fullName evidence="3">Uncharacterized protein</fullName>
    </submittedName>
</protein>
<feature type="transmembrane region" description="Helical" evidence="2">
    <location>
        <begin position="71"/>
        <end position="93"/>
    </location>
</feature>
<name>A0AAW1NCB9_POPJA</name>
<keyword evidence="2" id="KW-0472">Membrane</keyword>
<keyword evidence="2" id="KW-0812">Transmembrane</keyword>
<feature type="region of interest" description="Disordered" evidence="1">
    <location>
        <begin position="1"/>
        <end position="55"/>
    </location>
</feature>
<keyword evidence="4" id="KW-1185">Reference proteome</keyword>
<evidence type="ECO:0000256" key="1">
    <source>
        <dbReference type="SAM" id="MobiDB-lite"/>
    </source>
</evidence>